<dbReference type="RefSeq" id="WP_346100535.1">
    <property type="nucleotide sequence ID" value="NZ_BAAABY010000070.1"/>
</dbReference>
<evidence type="ECO:0000313" key="2">
    <source>
        <dbReference type="Proteomes" id="UP001500909"/>
    </source>
</evidence>
<organism evidence="1 2">
    <name type="scientific">Streptomyces olivaceiscleroticus</name>
    <dbReference type="NCBI Taxonomy" id="68245"/>
    <lineage>
        <taxon>Bacteria</taxon>
        <taxon>Bacillati</taxon>
        <taxon>Actinomycetota</taxon>
        <taxon>Actinomycetes</taxon>
        <taxon>Kitasatosporales</taxon>
        <taxon>Streptomycetaceae</taxon>
        <taxon>Streptomyces</taxon>
    </lineage>
</organism>
<dbReference type="Proteomes" id="UP001500909">
    <property type="component" value="Unassembled WGS sequence"/>
</dbReference>
<dbReference type="EMBL" id="BAAABY010000070">
    <property type="protein sequence ID" value="GAA0501364.1"/>
    <property type="molecule type" value="Genomic_DNA"/>
</dbReference>
<name>A0ABP3LI74_9ACTN</name>
<comment type="caution">
    <text evidence="1">The sequence shown here is derived from an EMBL/GenBank/DDBJ whole genome shotgun (WGS) entry which is preliminary data.</text>
</comment>
<proteinExistence type="predicted"/>
<sequence>MSTTDTSLRWLPAGDSRSLPTLDAVVDQLNATAGTKAWQVVYAARGDKFKVVPVSKPDQIQYRTDLGEAA</sequence>
<gene>
    <name evidence="1" type="ORF">GCM10010361_78670</name>
</gene>
<accession>A0ABP3LI74</accession>
<keyword evidence="2" id="KW-1185">Reference proteome</keyword>
<reference evidence="2" key="1">
    <citation type="journal article" date="2019" name="Int. J. Syst. Evol. Microbiol.">
        <title>The Global Catalogue of Microorganisms (GCM) 10K type strain sequencing project: providing services to taxonomists for standard genome sequencing and annotation.</title>
        <authorList>
            <consortium name="The Broad Institute Genomics Platform"/>
            <consortium name="The Broad Institute Genome Sequencing Center for Infectious Disease"/>
            <person name="Wu L."/>
            <person name="Ma J."/>
        </authorList>
    </citation>
    <scope>NUCLEOTIDE SEQUENCE [LARGE SCALE GENOMIC DNA]</scope>
    <source>
        <strain evidence="2">JCM 4805</strain>
    </source>
</reference>
<protein>
    <submittedName>
        <fullName evidence="1">Uncharacterized protein</fullName>
    </submittedName>
</protein>
<evidence type="ECO:0000313" key="1">
    <source>
        <dbReference type="EMBL" id="GAA0501364.1"/>
    </source>
</evidence>